<organism evidence="6">
    <name type="scientific">marine metagenome</name>
    <dbReference type="NCBI Taxonomy" id="408172"/>
    <lineage>
        <taxon>unclassified sequences</taxon>
        <taxon>metagenomes</taxon>
        <taxon>ecological metagenomes</taxon>
    </lineage>
</organism>
<keyword evidence="5" id="KW-0443">Lipid metabolism</keyword>
<dbReference type="EMBL" id="UINC01110819">
    <property type="protein sequence ID" value="SVC78581.1"/>
    <property type="molecule type" value="Genomic_DNA"/>
</dbReference>
<evidence type="ECO:0008006" key="7">
    <source>
        <dbReference type="Google" id="ProtNLM"/>
    </source>
</evidence>
<dbReference type="InterPro" id="IPR050723">
    <property type="entry name" value="CFA/CMAS"/>
</dbReference>
<evidence type="ECO:0000256" key="5">
    <source>
        <dbReference type="ARBA" id="ARBA00023098"/>
    </source>
</evidence>
<dbReference type="Gene3D" id="3.40.50.150">
    <property type="entry name" value="Vaccinia Virus protein VP39"/>
    <property type="match status" value="1"/>
</dbReference>
<evidence type="ECO:0000256" key="1">
    <source>
        <dbReference type="ARBA" id="ARBA00010815"/>
    </source>
</evidence>
<dbReference type="CDD" id="cd02440">
    <property type="entry name" value="AdoMet_MTases"/>
    <property type="match status" value="1"/>
</dbReference>
<reference evidence="6" key="1">
    <citation type="submission" date="2018-05" db="EMBL/GenBank/DDBJ databases">
        <authorList>
            <person name="Lanie J.A."/>
            <person name="Ng W.-L."/>
            <person name="Kazmierczak K.M."/>
            <person name="Andrzejewski T.M."/>
            <person name="Davidsen T.M."/>
            <person name="Wayne K.J."/>
            <person name="Tettelin H."/>
            <person name="Glass J.I."/>
            <person name="Rusch D."/>
            <person name="Podicherti R."/>
            <person name="Tsui H.-C.T."/>
            <person name="Winkler M.E."/>
        </authorList>
    </citation>
    <scope>NUCLEOTIDE SEQUENCE</scope>
</reference>
<evidence type="ECO:0000313" key="6">
    <source>
        <dbReference type="EMBL" id="SVC78581.1"/>
    </source>
</evidence>
<keyword evidence="2" id="KW-0489">Methyltransferase</keyword>
<accession>A0A382Q2X0</accession>
<dbReference type="PANTHER" id="PTHR43667:SF1">
    <property type="entry name" value="CYCLOPROPANE-FATTY-ACYL-PHOSPHOLIPID SYNTHASE"/>
    <property type="match status" value="1"/>
</dbReference>
<evidence type="ECO:0000256" key="2">
    <source>
        <dbReference type="ARBA" id="ARBA00022603"/>
    </source>
</evidence>
<keyword evidence="4" id="KW-0949">S-adenosyl-L-methionine</keyword>
<dbReference type="PANTHER" id="PTHR43667">
    <property type="entry name" value="CYCLOPROPANE-FATTY-ACYL-PHOSPHOLIPID SYNTHASE"/>
    <property type="match status" value="1"/>
</dbReference>
<dbReference type="AlphaFoldDB" id="A0A382Q2X0"/>
<dbReference type="GO" id="GO:0008610">
    <property type="term" value="P:lipid biosynthetic process"/>
    <property type="evidence" value="ECO:0007669"/>
    <property type="project" value="InterPro"/>
</dbReference>
<gene>
    <name evidence="6" type="ORF">METZ01_LOCUS331435</name>
</gene>
<protein>
    <recommendedName>
        <fullName evidence="7">Cyclopropane-fatty-acyl-phospholipid synthase</fullName>
    </recommendedName>
</protein>
<proteinExistence type="inferred from homology"/>
<name>A0A382Q2X0_9ZZZZ</name>
<comment type="similarity">
    <text evidence="1">Belongs to the CFA/CMAS family.</text>
</comment>
<evidence type="ECO:0000256" key="4">
    <source>
        <dbReference type="ARBA" id="ARBA00022691"/>
    </source>
</evidence>
<evidence type="ECO:0000256" key="3">
    <source>
        <dbReference type="ARBA" id="ARBA00022679"/>
    </source>
</evidence>
<dbReference type="GO" id="GO:0032259">
    <property type="term" value="P:methylation"/>
    <property type="evidence" value="ECO:0007669"/>
    <property type="project" value="UniProtKB-KW"/>
</dbReference>
<dbReference type="InterPro" id="IPR029063">
    <property type="entry name" value="SAM-dependent_MTases_sf"/>
</dbReference>
<keyword evidence="3" id="KW-0808">Transferase</keyword>
<dbReference type="GO" id="GO:0008168">
    <property type="term" value="F:methyltransferase activity"/>
    <property type="evidence" value="ECO:0007669"/>
    <property type="project" value="UniProtKB-KW"/>
</dbReference>
<dbReference type="Pfam" id="PF02353">
    <property type="entry name" value="CMAS"/>
    <property type="match status" value="1"/>
</dbReference>
<sequence length="221" mass="25275">MIERILQKKYQNFLALVDIEINGERPWDLQIHNSKLFTKVMLNGSLGFGEAYMNEWFDCERLDIFFDKVLSGGIYKDIGGMPKIVGNIKSKIRNLQSVSRAFHVGEHHYDIGNDLFSIMLDKTMMYTCGYWSKEVKTLEQSQIAKLDLVGRKLDLKKGMKVLDIGCGWGGAAKYFAKNYGVSVVGITISEEQASYAKKQCEDSEVEIRLVDYRKINEKFDA</sequence>
<dbReference type="InterPro" id="IPR003333">
    <property type="entry name" value="CMAS"/>
</dbReference>
<dbReference type="PIRSF" id="PIRSF003085">
    <property type="entry name" value="CMAS"/>
    <property type="match status" value="1"/>
</dbReference>
<feature type="non-terminal residue" evidence="6">
    <location>
        <position position="221"/>
    </location>
</feature>
<dbReference type="SUPFAM" id="SSF53335">
    <property type="entry name" value="S-adenosyl-L-methionine-dependent methyltransferases"/>
    <property type="match status" value="1"/>
</dbReference>